<dbReference type="InterPro" id="IPR018865">
    <property type="entry name" value="STK19-like"/>
</dbReference>
<sequence>MSFKRSAAYASGIKKRSKPPAFKRSSSGTNPYSSLGRSKSIPRLKSSSSTSQLEEEEDFLSSERLDDIGLIQSLSTDLTLRDVPQAILYIRGKMWAPMPEQRTGMNSTRIAEVLNFRVALPPLVTVSHLQALLNSATAVEKEIAELVRGGAIRKIVVGGRANTGEVLMLVRDLEEMVGRSGMEDNVKEKFLGVLKENPTAVKFERGMFAGEHVKALMHAGFLTTASASWTTTDAFSRPAEGSRGTMTSINSISRAASGSMAAVGGDGAVHAAGGSGGGAKSFSGAGQFSLAIPTTGPFLKLVTNARAHFLSLLSKSKYREAPEYLLRQRWDGGIAADDAASEARRNRGEFAGVLPGRTRKWKQFYGVTYEWILGEVVGAGLVEVFDTGSIGRGVRAL</sequence>
<keyword evidence="4" id="KW-1185">Reference proteome</keyword>
<proteinExistence type="inferred from homology"/>
<comment type="similarity">
    <text evidence="1">Belongs to the STK19 family.</text>
</comment>
<organism evidence="3 4">
    <name type="scientific">Lachnellula cervina</name>
    <dbReference type="NCBI Taxonomy" id="1316786"/>
    <lineage>
        <taxon>Eukaryota</taxon>
        <taxon>Fungi</taxon>
        <taxon>Dikarya</taxon>
        <taxon>Ascomycota</taxon>
        <taxon>Pezizomycotina</taxon>
        <taxon>Leotiomycetes</taxon>
        <taxon>Helotiales</taxon>
        <taxon>Lachnaceae</taxon>
        <taxon>Lachnellula</taxon>
    </lineage>
</organism>
<reference evidence="3 4" key="1">
    <citation type="submission" date="2018-05" db="EMBL/GenBank/DDBJ databases">
        <title>Whole genome sequencing for identification of molecular markers to develop diagnostic detection tools for the regulated plant pathogen Lachnellula willkommii.</title>
        <authorList>
            <person name="Giroux E."/>
            <person name="Bilodeau G."/>
        </authorList>
    </citation>
    <scope>NUCLEOTIDE SEQUENCE [LARGE SCALE GENOMIC DNA]</scope>
    <source>
        <strain evidence="3 4">CBS 625.97</strain>
    </source>
</reference>
<protein>
    <recommendedName>
        <fullName evidence="5">Serine-threonine protein kinase 19</fullName>
    </recommendedName>
</protein>
<evidence type="ECO:0000256" key="2">
    <source>
        <dbReference type="SAM" id="MobiDB-lite"/>
    </source>
</evidence>
<accession>A0A7D8YWI9</accession>
<dbReference type="PANTHER" id="PTHR15243:SF0">
    <property type="entry name" value="SERINE_THREONINE-PROTEIN KINASE 19"/>
    <property type="match status" value="1"/>
</dbReference>
<gene>
    <name evidence="3" type="ORF">LCER1_G003527</name>
</gene>
<comment type="caution">
    <text evidence="3">The sequence shown here is derived from an EMBL/GenBank/DDBJ whole genome shotgun (WGS) entry which is preliminary data.</text>
</comment>
<dbReference type="Pfam" id="PF10494">
    <property type="entry name" value="Stk19"/>
    <property type="match status" value="1"/>
</dbReference>
<evidence type="ECO:0000313" key="3">
    <source>
        <dbReference type="EMBL" id="TVY57026.1"/>
    </source>
</evidence>
<name>A0A7D8YWI9_9HELO</name>
<evidence type="ECO:0000313" key="4">
    <source>
        <dbReference type="Proteomes" id="UP000481288"/>
    </source>
</evidence>
<evidence type="ECO:0000256" key="1">
    <source>
        <dbReference type="ARBA" id="ARBA00093458"/>
    </source>
</evidence>
<dbReference type="EMBL" id="QGMG01000118">
    <property type="protein sequence ID" value="TVY57026.1"/>
    <property type="molecule type" value="Genomic_DNA"/>
</dbReference>
<dbReference type="OrthoDB" id="3980126at2759"/>
<feature type="region of interest" description="Disordered" evidence="2">
    <location>
        <begin position="1"/>
        <end position="56"/>
    </location>
</feature>
<dbReference type="GO" id="GO:0046579">
    <property type="term" value="P:positive regulation of Ras protein signal transduction"/>
    <property type="evidence" value="ECO:0007669"/>
    <property type="project" value="TreeGrafter"/>
</dbReference>
<dbReference type="AlphaFoldDB" id="A0A7D8YWI9"/>
<feature type="compositionally biased region" description="Polar residues" evidence="2">
    <location>
        <begin position="24"/>
        <end position="36"/>
    </location>
</feature>
<dbReference type="Proteomes" id="UP000481288">
    <property type="component" value="Unassembled WGS sequence"/>
</dbReference>
<dbReference type="PANTHER" id="PTHR15243">
    <property type="entry name" value="SERINE/THREONINE-PROTEIN KINASE 19"/>
    <property type="match status" value="1"/>
</dbReference>
<evidence type="ECO:0008006" key="5">
    <source>
        <dbReference type="Google" id="ProtNLM"/>
    </source>
</evidence>
<feature type="compositionally biased region" description="Low complexity" evidence="2">
    <location>
        <begin position="37"/>
        <end position="52"/>
    </location>
</feature>